<sequence length="239" mass="25586">MAGGFLAAFSPLLDLFYPPGCAGCGRKLESAGIVLCERCLAGIVKFPAQGCPRCGSSVEEDGLVCRLCGGLAGELDKLRSAAWFLGPVPTLIHRFKYQGLHSLAQFFAELTYGLEPCRELIEEAEVVVPVPLHPWRKFRRGYNQSEILGRALVALTGKEIDPAALVRARATKSQTRLTPEQRRMNVAGAFRSGKAGSTEGRTVLLVDDVMTTGATLGACAHALKQAGAKRVLGLTFARA</sequence>
<dbReference type="Pfam" id="PF00156">
    <property type="entry name" value="Pribosyltran"/>
    <property type="match status" value="1"/>
</dbReference>
<dbReference type="CDD" id="cd06223">
    <property type="entry name" value="PRTases_typeI"/>
    <property type="match status" value="1"/>
</dbReference>
<dbReference type="InterPro" id="IPR051910">
    <property type="entry name" value="ComF/GntX_DNA_util-trans"/>
</dbReference>
<dbReference type="SUPFAM" id="SSF53271">
    <property type="entry name" value="PRTase-like"/>
    <property type="match status" value="1"/>
</dbReference>
<dbReference type="InterPro" id="IPR044005">
    <property type="entry name" value="DZR_2"/>
</dbReference>
<evidence type="ECO:0000259" key="2">
    <source>
        <dbReference type="Pfam" id="PF00156"/>
    </source>
</evidence>
<gene>
    <name evidence="4" type="ORF">A2Z86_04645</name>
</gene>
<protein>
    <recommendedName>
        <fullName evidence="6">Phosphoribosyltransferase domain-containing protein</fullName>
    </recommendedName>
</protein>
<proteinExistence type="inferred from homology"/>
<feature type="domain" description="Double zinc ribbon" evidence="3">
    <location>
        <begin position="12"/>
        <end position="68"/>
    </location>
</feature>
<dbReference type="InterPro" id="IPR000836">
    <property type="entry name" value="PRTase_dom"/>
</dbReference>
<accession>A0A1F5YF11</accession>
<evidence type="ECO:0000259" key="3">
    <source>
        <dbReference type="Pfam" id="PF18912"/>
    </source>
</evidence>
<dbReference type="PANTHER" id="PTHR47505">
    <property type="entry name" value="DNA UTILIZATION PROTEIN YHGH"/>
    <property type="match status" value="1"/>
</dbReference>
<evidence type="ECO:0008006" key="6">
    <source>
        <dbReference type="Google" id="ProtNLM"/>
    </source>
</evidence>
<dbReference type="Gene3D" id="3.40.50.2020">
    <property type="match status" value="1"/>
</dbReference>
<dbReference type="PANTHER" id="PTHR47505:SF1">
    <property type="entry name" value="DNA UTILIZATION PROTEIN YHGH"/>
    <property type="match status" value="1"/>
</dbReference>
<dbReference type="AlphaFoldDB" id="A0A1F5YF11"/>
<evidence type="ECO:0000313" key="4">
    <source>
        <dbReference type="EMBL" id="OGF98768.1"/>
    </source>
</evidence>
<dbReference type="InterPro" id="IPR029057">
    <property type="entry name" value="PRTase-like"/>
</dbReference>
<organism evidence="4 5">
    <name type="scientific">Candidatus Glassbacteria bacterium GWA2_58_10</name>
    <dbReference type="NCBI Taxonomy" id="1817865"/>
    <lineage>
        <taxon>Bacteria</taxon>
        <taxon>Candidatus Glassiibacteriota</taxon>
    </lineage>
</organism>
<evidence type="ECO:0000313" key="5">
    <source>
        <dbReference type="Proteomes" id="UP000176992"/>
    </source>
</evidence>
<comment type="similarity">
    <text evidence="1">Belongs to the ComF/GntX family.</text>
</comment>
<reference evidence="4 5" key="1">
    <citation type="journal article" date="2016" name="Nat. Commun.">
        <title>Thousands of microbial genomes shed light on interconnected biogeochemical processes in an aquifer system.</title>
        <authorList>
            <person name="Anantharaman K."/>
            <person name="Brown C.T."/>
            <person name="Hug L.A."/>
            <person name="Sharon I."/>
            <person name="Castelle C.J."/>
            <person name="Probst A.J."/>
            <person name="Thomas B.C."/>
            <person name="Singh A."/>
            <person name="Wilkins M.J."/>
            <person name="Karaoz U."/>
            <person name="Brodie E.L."/>
            <person name="Williams K.H."/>
            <person name="Hubbard S.S."/>
            <person name="Banfield J.F."/>
        </authorList>
    </citation>
    <scope>NUCLEOTIDE SEQUENCE [LARGE SCALE GENOMIC DNA]</scope>
</reference>
<dbReference type="Pfam" id="PF18912">
    <property type="entry name" value="DZR_2"/>
    <property type="match status" value="1"/>
</dbReference>
<dbReference type="Proteomes" id="UP000176992">
    <property type="component" value="Unassembled WGS sequence"/>
</dbReference>
<name>A0A1F5YF11_9BACT</name>
<comment type="caution">
    <text evidence="4">The sequence shown here is derived from an EMBL/GenBank/DDBJ whole genome shotgun (WGS) entry which is preliminary data.</text>
</comment>
<dbReference type="EMBL" id="MFIV01000064">
    <property type="protein sequence ID" value="OGF98768.1"/>
    <property type="molecule type" value="Genomic_DNA"/>
</dbReference>
<feature type="domain" description="Phosphoribosyltransferase" evidence="2">
    <location>
        <begin position="165"/>
        <end position="231"/>
    </location>
</feature>
<evidence type="ECO:0000256" key="1">
    <source>
        <dbReference type="ARBA" id="ARBA00008007"/>
    </source>
</evidence>